<gene>
    <name evidence="1" type="ORF">L1987_26261</name>
</gene>
<reference evidence="2" key="1">
    <citation type="journal article" date="2022" name="Mol. Ecol. Resour.">
        <title>The genomes of chicory, endive, great burdock and yacon provide insights into Asteraceae palaeo-polyploidization history and plant inulin production.</title>
        <authorList>
            <person name="Fan W."/>
            <person name="Wang S."/>
            <person name="Wang H."/>
            <person name="Wang A."/>
            <person name="Jiang F."/>
            <person name="Liu H."/>
            <person name="Zhao H."/>
            <person name="Xu D."/>
            <person name="Zhang Y."/>
        </authorList>
    </citation>
    <scope>NUCLEOTIDE SEQUENCE [LARGE SCALE GENOMIC DNA]</scope>
    <source>
        <strain evidence="2">cv. Yunnan</strain>
    </source>
</reference>
<dbReference type="Proteomes" id="UP001056120">
    <property type="component" value="Linkage Group LG09"/>
</dbReference>
<dbReference type="EMBL" id="CM042026">
    <property type="protein sequence ID" value="KAI3804593.1"/>
    <property type="molecule type" value="Genomic_DNA"/>
</dbReference>
<accession>A0ACB9I8N5</accession>
<evidence type="ECO:0000313" key="1">
    <source>
        <dbReference type="EMBL" id="KAI3804593.1"/>
    </source>
</evidence>
<comment type="caution">
    <text evidence="1">The sequence shown here is derived from an EMBL/GenBank/DDBJ whole genome shotgun (WGS) entry which is preliminary data.</text>
</comment>
<sequence>MMTRLRRLHRKHMLLNTPNKDITASYFSTLIVNRWVRVSFHLSLFTSSGVRRLPSCGYPKFVKVLIPCKTWSKRTSGQTIFIIRFSHSRKFSIGVRSFPDVSLFFPSLTAPMNIEKPSAEGWILPVNDEFFIHL</sequence>
<keyword evidence="2" id="KW-1185">Reference proteome</keyword>
<name>A0ACB9I8N5_9ASTR</name>
<organism evidence="1 2">
    <name type="scientific">Smallanthus sonchifolius</name>
    <dbReference type="NCBI Taxonomy" id="185202"/>
    <lineage>
        <taxon>Eukaryota</taxon>
        <taxon>Viridiplantae</taxon>
        <taxon>Streptophyta</taxon>
        <taxon>Embryophyta</taxon>
        <taxon>Tracheophyta</taxon>
        <taxon>Spermatophyta</taxon>
        <taxon>Magnoliopsida</taxon>
        <taxon>eudicotyledons</taxon>
        <taxon>Gunneridae</taxon>
        <taxon>Pentapetalae</taxon>
        <taxon>asterids</taxon>
        <taxon>campanulids</taxon>
        <taxon>Asterales</taxon>
        <taxon>Asteraceae</taxon>
        <taxon>Asteroideae</taxon>
        <taxon>Heliantheae alliance</taxon>
        <taxon>Millerieae</taxon>
        <taxon>Smallanthus</taxon>
    </lineage>
</organism>
<evidence type="ECO:0000313" key="2">
    <source>
        <dbReference type="Proteomes" id="UP001056120"/>
    </source>
</evidence>
<reference evidence="1 2" key="2">
    <citation type="journal article" date="2022" name="Mol. Ecol. Resour.">
        <title>The genomes of chicory, endive, great burdock and yacon provide insights into Asteraceae paleo-polyploidization history and plant inulin production.</title>
        <authorList>
            <person name="Fan W."/>
            <person name="Wang S."/>
            <person name="Wang H."/>
            <person name="Wang A."/>
            <person name="Jiang F."/>
            <person name="Liu H."/>
            <person name="Zhao H."/>
            <person name="Xu D."/>
            <person name="Zhang Y."/>
        </authorList>
    </citation>
    <scope>NUCLEOTIDE SEQUENCE [LARGE SCALE GENOMIC DNA]</scope>
    <source>
        <strain evidence="2">cv. Yunnan</strain>
        <tissue evidence="1">Leaves</tissue>
    </source>
</reference>
<protein>
    <submittedName>
        <fullName evidence="1">Uncharacterized protein</fullName>
    </submittedName>
</protein>
<proteinExistence type="predicted"/>